<dbReference type="NCBIfam" id="NF005056">
    <property type="entry name" value="PRK06463.1"/>
    <property type="match status" value="1"/>
</dbReference>
<dbReference type="Gene3D" id="3.40.50.720">
    <property type="entry name" value="NAD(P)-binding Rossmann-like Domain"/>
    <property type="match status" value="1"/>
</dbReference>
<gene>
    <name evidence="3" type="ORF">DFR85_06875</name>
</gene>
<dbReference type="PRINTS" id="PR00080">
    <property type="entry name" value="SDRFAMILY"/>
</dbReference>
<evidence type="ECO:0000313" key="4">
    <source>
        <dbReference type="Proteomes" id="UP000248044"/>
    </source>
</evidence>
<dbReference type="GO" id="GO:0016616">
    <property type="term" value="F:oxidoreductase activity, acting on the CH-OH group of donors, NAD or NADP as acceptor"/>
    <property type="evidence" value="ECO:0007669"/>
    <property type="project" value="TreeGrafter"/>
</dbReference>
<dbReference type="EMBL" id="CP029289">
    <property type="protein sequence ID" value="AWR94360.1"/>
    <property type="molecule type" value="Genomic_DNA"/>
</dbReference>
<dbReference type="GO" id="GO:0006633">
    <property type="term" value="P:fatty acid biosynthetic process"/>
    <property type="evidence" value="ECO:0007669"/>
    <property type="project" value="TreeGrafter"/>
</dbReference>
<dbReference type="Proteomes" id="UP000248044">
    <property type="component" value="Chromosome"/>
</dbReference>
<protein>
    <submittedName>
        <fullName evidence="3">Short chain dehydrogenase</fullName>
    </submittedName>
</protein>
<dbReference type="RefSeq" id="WP_110270241.1">
    <property type="nucleotide sequence ID" value="NZ_CP029289.2"/>
</dbReference>
<dbReference type="InterPro" id="IPR002347">
    <property type="entry name" value="SDR_fam"/>
</dbReference>
<dbReference type="OrthoDB" id="10157at2157"/>
<dbReference type="GO" id="GO:0048038">
    <property type="term" value="F:quinone binding"/>
    <property type="evidence" value="ECO:0007669"/>
    <property type="project" value="TreeGrafter"/>
</dbReference>
<dbReference type="FunFam" id="3.40.50.720:FF:000084">
    <property type="entry name" value="Short-chain dehydrogenase reductase"/>
    <property type="match status" value="1"/>
</dbReference>
<keyword evidence="2" id="KW-0560">Oxidoreductase</keyword>
<dbReference type="SUPFAM" id="SSF51735">
    <property type="entry name" value="NAD(P)-binding Rossmann-fold domains"/>
    <property type="match status" value="1"/>
</dbReference>
<comment type="similarity">
    <text evidence="1">Belongs to the short-chain dehydrogenases/reductases (SDR) family.</text>
</comment>
<dbReference type="PANTHER" id="PTHR42760:SF133">
    <property type="entry name" value="3-OXOACYL-[ACYL-CARRIER-PROTEIN] REDUCTASE"/>
    <property type="match status" value="1"/>
</dbReference>
<reference evidence="3 4" key="1">
    <citation type="submission" date="2018-05" db="EMBL/GenBank/DDBJ databases">
        <title>Complete Genome Sequences of Extremely Thermoacidophilic, Metal-Mobilizing Type-Strain Members of the Archaeal Family Sulfolobaceae: Acidianus brierleyi DSM-1651T, Acidianus sulfidivorans DSM-18786T, Metallosphaera hakonensis DSM-7519T, and Metallosphaera prunae DSM-10039T.</title>
        <authorList>
            <person name="Counts J.A."/>
            <person name="Kelly R.M."/>
        </authorList>
    </citation>
    <scope>NUCLEOTIDE SEQUENCE [LARGE SCALE GENOMIC DNA]</scope>
    <source>
        <strain evidence="3 4">DSM 1651</strain>
    </source>
</reference>
<dbReference type="PANTHER" id="PTHR42760">
    <property type="entry name" value="SHORT-CHAIN DEHYDROGENASES/REDUCTASES FAMILY MEMBER"/>
    <property type="match status" value="1"/>
</dbReference>
<dbReference type="KEGG" id="abri:DFR85_06875"/>
<dbReference type="GeneID" id="36831865"/>
<dbReference type="CDD" id="cd05233">
    <property type="entry name" value="SDR_c"/>
    <property type="match status" value="1"/>
</dbReference>
<dbReference type="PRINTS" id="PR00081">
    <property type="entry name" value="GDHRDH"/>
</dbReference>
<organism evidence="3 4">
    <name type="scientific">Acidianus brierleyi</name>
    <dbReference type="NCBI Taxonomy" id="41673"/>
    <lineage>
        <taxon>Archaea</taxon>
        <taxon>Thermoproteota</taxon>
        <taxon>Thermoprotei</taxon>
        <taxon>Sulfolobales</taxon>
        <taxon>Sulfolobaceae</taxon>
        <taxon>Acidianus</taxon>
    </lineage>
</organism>
<keyword evidence="4" id="KW-1185">Reference proteome</keyword>
<evidence type="ECO:0000256" key="1">
    <source>
        <dbReference type="ARBA" id="ARBA00006484"/>
    </source>
</evidence>
<dbReference type="AlphaFoldDB" id="A0A2U9IEE3"/>
<dbReference type="Pfam" id="PF13561">
    <property type="entry name" value="adh_short_C2"/>
    <property type="match status" value="1"/>
</dbReference>
<evidence type="ECO:0000256" key="2">
    <source>
        <dbReference type="ARBA" id="ARBA00023002"/>
    </source>
</evidence>
<proteinExistence type="inferred from homology"/>
<evidence type="ECO:0000313" key="3">
    <source>
        <dbReference type="EMBL" id="AWR94360.1"/>
    </source>
</evidence>
<accession>A0A2U9IEE3</accession>
<dbReference type="InterPro" id="IPR036291">
    <property type="entry name" value="NAD(P)-bd_dom_sf"/>
</dbReference>
<name>A0A2U9IEE3_9CREN</name>
<sequence length="252" mass="27926">MSFNGKVVVVTGGTKGIGRAISEKFKSLGANVIILYNSSDNIARELEEKGFLTIKCDVSKRSQVKKAAEIVAEKYDKVDVLVNNAGIWYLFSFEEFDEEKYEKMMKINLDGTIYVTYEFLPLIKKSKGVIINMASNAGLGTSAIGNTFYSITKAGIIILTRRLAYELGKYGIRVNAVAPGWVETDMTIGGKSAEEIEKLRQWFKDRTMLHTTGKPEYIANIVSFLASEDSTYITGQIIVADGGRIDYLTHGI</sequence>